<organism evidence="1 2">
    <name type="scientific">Candida glabrata</name>
    <name type="common">Yeast</name>
    <name type="synonym">Torulopsis glabrata</name>
    <dbReference type="NCBI Taxonomy" id="5478"/>
    <lineage>
        <taxon>Eukaryota</taxon>
        <taxon>Fungi</taxon>
        <taxon>Dikarya</taxon>
        <taxon>Ascomycota</taxon>
        <taxon>Saccharomycotina</taxon>
        <taxon>Saccharomycetes</taxon>
        <taxon>Saccharomycetales</taxon>
        <taxon>Saccharomycetaceae</taxon>
        <taxon>Nakaseomyces</taxon>
    </lineage>
</organism>
<dbReference type="VEuPathDB" id="FungiDB:CAGL0M07854g"/>
<comment type="caution">
    <text evidence="1">The sequence shown here is derived from an EMBL/GenBank/DDBJ whole genome shotgun (WGS) entry which is preliminary data.</text>
</comment>
<dbReference type="VEuPathDB" id="FungiDB:B1J91_M07854g"/>
<name>A0A0W0DPW5_CANGB</name>
<dbReference type="GO" id="GO:0006364">
    <property type="term" value="P:rRNA processing"/>
    <property type="evidence" value="ECO:0007669"/>
    <property type="project" value="EnsemblFungi"/>
</dbReference>
<dbReference type="OMA" id="NTLSCTM"/>
<dbReference type="SUPFAM" id="SSF50182">
    <property type="entry name" value="Sm-like ribonucleoproteins"/>
    <property type="match status" value="1"/>
</dbReference>
<dbReference type="PhylomeDB" id="A0A0W0DPW5"/>
<dbReference type="GO" id="GO:0005688">
    <property type="term" value="C:U6 snRNP"/>
    <property type="evidence" value="ECO:0007669"/>
    <property type="project" value="EnsemblFungi"/>
</dbReference>
<dbReference type="GO" id="GO:0008033">
    <property type="term" value="P:tRNA processing"/>
    <property type="evidence" value="ECO:0007669"/>
    <property type="project" value="EnsemblFungi"/>
</dbReference>
<dbReference type="Gene3D" id="2.30.30.100">
    <property type="match status" value="1"/>
</dbReference>
<dbReference type="GO" id="GO:0046540">
    <property type="term" value="C:U4/U6 x U5 tri-snRNP complex"/>
    <property type="evidence" value="ECO:0007669"/>
    <property type="project" value="EnsemblFungi"/>
</dbReference>
<dbReference type="EMBL" id="LLZZ01000117">
    <property type="protein sequence ID" value="KTB04197.1"/>
    <property type="molecule type" value="Genomic_DNA"/>
</dbReference>
<evidence type="ECO:0000313" key="1">
    <source>
        <dbReference type="EMBL" id="KTB04197.1"/>
    </source>
</evidence>
<dbReference type="VEuPathDB" id="FungiDB:GVI51_M07821"/>
<accession>A0A0W0DPW5</accession>
<proteinExistence type="predicted"/>
<reference evidence="1 2" key="1">
    <citation type="submission" date="2015-10" db="EMBL/GenBank/DDBJ databases">
        <title>Draft genomes sequences of Candida glabrata isolates 1A, 1B, 2A, 2B, 3A and 3B.</title>
        <authorList>
            <person name="Haavelsrud O.E."/>
            <person name="Gaustad P."/>
        </authorList>
    </citation>
    <scope>NUCLEOTIDE SEQUENCE [LARGE SCALE GENOMIC DNA]</scope>
    <source>
        <strain evidence="1">910700640</strain>
    </source>
</reference>
<dbReference type="GO" id="GO:0000398">
    <property type="term" value="P:mRNA splicing, via spliceosome"/>
    <property type="evidence" value="ECO:0007669"/>
    <property type="project" value="EnsemblFungi"/>
</dbReference>
<gene>
    <name evidence="1" type="ORF">AO440_004191</name>
</gene>
<dbReference type="VEuPathDB" id="FungiDB:GWK60_M07821"/>
<sequence length="105" mass="11994">MSPLLKQYLNKDIVVVTTAGEVMHVVLDGYDKYTNLVVKEGDKIRLLRGSEIVVCGLLEDAKALEGLPMDSHVYKDTKNVIKDEYLIWEAVNKKHQSTHKKRKLK</sequence>
<dbReference type="GO" id="GO:0005730">
    <property type="term" value="C:nucleolus"/>
    <property type="evidence" value="ECO:0007669"/>
    <property type="project" value="EnsemblFungi"/>
</dbReference>
<dbReference type="GO" id="GO:0003723">
    <property type="term" value="F:RNA binding"/>
    <property type="evidence" value="ECO:0007669"/>
    <property type="project" value="EnsemblFungi"/>
</dbReference>
<dbReference type="AlphaFoldDB" id="A0A0W0DPW5"/>
<evidence type="ECO:0000313" key="2">
    <source>
        <dbReference type="Proteomes" id="UP000054886"/>
    </source>
</evidence>
<dbReference type="GO" id="GO:0005681">
    <property type="term" value="C:spliceosomal complex"/>
    <property type="evidence" value="ECO:0007669"/>
    <property type="project" value="EnsemblFungi"/>
</dbReference>
<dbReference type="InterPro" id="IPR010920">
    <property type="entry name" value="LSM_dom_sf"/>
</dbReference>
<dbReference type="Proteomes" id="UP000054886">
    <property type="component" value="Unassembled WGS sequence"/>
</dbReference>
<protein>
    <submittedName>
        <fullName evidence="1">U6 snRNA-associated Sm-like protein LSm8</fullName>
    </submittedName>
</protein>